<dbReference type="GO" id="GO:0016874">
    <property type="term" value="F:ligase activity"/>
    <property type="evidence" value="ECO:0007669"/>
    <property type="project" value="UniProtKB-KW"/>
</dbReference>
<proteinExistence type="predicted"/>
<dbReference type="InterPro" id="IPR042099">
    <property type="entry name" value="ANL_N_sf"/>
</dbReference>
<dbReference type="SUPFAM" id="SSF56801">
    <property type="entry name" value="Acetyl-CoA synthetase-like"/>
    <property type="match status" value="1"/>
</dbReference>
<keyword evidence="1" id="KW-1133">Transmembrane helix</keyword>
<comment type="caution">
    <text evidence="3">The sequence shown here is derived from an EMBL/GenBank/DDBJ whole genome shotgun (WGS) entry which is preliminary data.</text>
</comment>
<dbReference type="Gene3D" id="3.40.50.12780">
    <property type="entry name" value="N-terminal domain of ligase-like"/>
    <property type="match status" value="1"/>
</dbReference>
<dbReference type="NCBIfam" id="NF006754">
    <property type="entry name" value="PRK09274.1"/>
    <property type="match status" value="1"/>
</dbReference>
<dbReference type="AlphaFoldDB" id="A0A367ZLW8"/>
<feature type="transmembrane region" description="Helical" evidence="1">
    <location>
        <begin position="82"/>
        <end position="108"/>
    </location>
</feature>
<sequence length="567" mass="62304">MASDRSSASPSLLPREGFNMAALLREKAVRMPHKHAVVVPAGRDWQGRAAYTHLTFAQLERESDAYARGFEEIGIRRGTRTVLMVTPGLEFFILTFALFKVGAVVVLIDPGIGLKNLGLCLAEAQPEAFVGVTKAHVARVLFRWGADTIKTCVTVGRRLFWGGWKHTDLRRPSEQPFPIAMMPADEMGAIMFTSGSTGISKGAVYTHSILTHQVHYIQELYDFRTEDVDLATFPLFALFDVCLGMTSVIPDMDATRPAQADPVKLIEAIEDNGATVMFGSPALINTLSRYGEKHGRRIPTIRTVISCGAPARNDVLQRLHKMLPEGTEIFTPYGATEALPVSSIGSREILSETMHETARGGGTCVGRPVPHVTVRVIKITDDPIPAWDDSLILPTGEVGEIVVKGPIVTREYYRRPEATALAKIRSADGQEIWHRMGDVGRFDGQGRLWFCGRKAHRVTTPQGPLFTIPCEAIFNAHPRVFRTALVGLGAPGQQTPALCVELEPGDDRHDLPGLRRELLALGAQHPHTRAIQVILFYPGSFPVDVRHNAKINRELLATWAQTAVASR</sequence>
<reference evidence="3 4" key="1">
    <citation type="submission" date="2018-05" db="EMBL/GenBank/DDBJ databases">
        <title>A metagenomic window into the 2 km-deep terrestrial subsurface aquifer revealed taxonomically and functionally diverse microbial community comprising novel uncultured bacterial lineages.</title>
        <authorList>
            <person name="Kadnikov V.V."/>
            <person name="Mardanov A.V."/>
            <person name="Beletsky A.V."/>
            <person name="Banks D."/>
            <person name="Pimenov N.V."/>
            <person name="Frank Y.A."/>
            <person name="Karnachuk O.V."/>
            <person name="Ravin N.V."/>
        </authorList>
    </citation>
    <scope>NUCLEOTIDE SEQUENCE [LARGE SCALE GENOMIC DNA]</scope>
    <source>
        <strain evidence="3">BY5</strain>
    </source>
</reference>
<keyword evidence="1" id="KW-0472">Membrane</keyword>
<keyword evidence="3" id="KW-0436">Ligase</keyword>
<gene>
    <name evidence="3" type="ORF">OZSIB_0382</name>
</gene>
<accession>A0A367ZLW8</accession>
<dbReference type="CDD" id="cd05910">
    <property type="entry name" value="FACL_like_1"/>
    <property type="match status" value="1"/>
</dbReference>
<dbReference type="EMBL" id="QOQW01000016">
    <property type="protein sequence ID" value="RCK79040.1"/>
    <property type="molecule type" value="Genomic_DNA"/>
</dbReference>
<dbReference type="InterPro" id="IPR050237">
    <property type="entry name" value="ATP-dep_AMP-bd_enzyme"/>
</dbReference>
<name>A0A367ZLW8_9BACT</name>
<protein>
    <submittedName>
        <fullName evidence="3">AMP-dependent synthetase/ligase in alkane synthesis cluster</fullName>
    </submittedName>
</protein>
<feature type="domain" description="AMP-dependent synthetase/ligase" evidence="2">
    <location>
        <begin position="25"/>
        <end position="413"/>
    </location>
</feature>
<dbReference type="Proteomes" id="UP000252355">
    <property type="component" value="Unassembled WGS sequence"/>
</dbReference>
<dbReference type="PROSITE" id="PS00455">
    <property type="entry name" value="AMP_BINDING"/>
    <property type="match status" value="1"/>
</dbReference>
<dbReference type="InterPro" id="IPR000873">
    <property type="entry name" value="AMP-dep_synth/lig_dom"/>
</dbReference>
<dbReference type="PANTHER" id="PTHR43767">
    <property type="entry name" value="LONG-CHAIN-FATTY-ACID--COA LIGASE"/>
    <property type="match status" value="1"/>
</dbReference>
<evidence type="ECO:0000256" key="1">
    <source>
        <dbReference type="SAM" id="Phobius"/>
    </source>
</evidence>
<evidence type="ECO:0000259" key="2">
    <source>
        <dbReference type="Pfam" id="PF00501"/>
    </source>
</evidence>
<dbReference type="Pfam" id="PF00501">
    <property type="entry name" value="AMP-binding"/>
    <property type="match status" value="1"/>
</dbReference>
<dbReference type="PANTHER" id="PTHR43767:SF1">
    <property type="entry name" value="NONRIBOSOMAL PEPTIDE SYNTHASE PES1 (EUROFUNG)-RELATED"/>
    <property type="match status" value="1"/>
</dbReference>
<evidence type="ECO:0000313" key="3">
    <source>
        <dbReference type="EMBL" id="RCK79040.1"/>
    </source>
</evidence>
<keyword evidence="1" id="KW-0812">Transmembrane</keyword>
<organism evidence="3 4">
    <name type="scientific">Candidatus Ozemobacter sibiricus</name>
    <dbReference type="NCBI Taxonomy" id="2268124"/>
    <lineage>
        <taxon>Bacteria</taxon>
        <taxon>Candidatus Ozemobacteria</taxon>
        <taxon>Candidatus Ozemobacterales</taxon>
        <taxon>Candidatus Ozemobacteraceae</taxon>
        <taxon>Candidatus Ozemobacter</taxon>
    </lineage>
</organism>
<evidence type="ECO:0000313" key="4">
    <source>
        <dbReference type="Proteomes" id="UP000252355"/>
    </source>
</evidence>
<dbReference type="InterPro" id="IPR020845">
    <property type="entry name" value="AMP-binding_CS"/>
</dbReference>